<feature type="compositionally biased region" description="Gly residues" evidence="1">
    <location>
        <begin position="456"/>
        <end position="467"/>
    </location>
</feature>
<feature type="transmembrane region" description="Helical" evidence="2">
    <location>
        <begin position="12"/>
        <end position="31"/>
    </location>
</feature>
<keyword evidence="2" id="KW-1133">Transmembrane helix</keyword>
<dbReference type="InterPro" id="IPR003399">
    <property type="entry name" value="Mce/MlaD"/>
</dbReference>
<comment type="caution">
    <text evidence="5">The sequence shown here is derived from an EMBL/GenBank/DDBJ whole genome shotgun (WGS) entry which is preliminary data.</text>
</comment>
<dbReference type="InterPro" id="IPR024516">
    <property type="entry name" value="Mce_C"/>
</dbReference>
<feature type="domain" description="Mce/MlaD" evidence="3">
    <location>
        <begin position="36"/>
        <end position="111"/>
    </location>
</feature>
<feature type="region of interest" description="Disordered" evidence="1">
    <location>
        <begin position="382"/>
        <end position="467"/>
    </location>
</feature>
<dbReference type="PANTHER" id="PTHR33371">
    <property type="entry name" value="INTERMEMBRANE PHOSPHOLIPID TRANSPORT SYSTEM BINDING PROTEIN MLAD-RELATED"/>
    <property type="match status" value="1"/>
</dbReference>
<accession>A0ABV1JWC9</accession>
<evidence type="ECO:0000259" key="4">
    <source>
        <dbReference type="Pfam" id="PF11887"/>
    </source>
</evidence>
<gene>
    <name evidence="5" type="ORF">WHI96_15645</name>
</gene>
<dbReference type="EMBL" id="JBEDNP010000008">
    <property type="protein sequence ID" value="MEQ3540261.1"/>
    <property type="molecule type" value="Genomic_DNA"/>
</dbReference>
<feature type="domain" description="Mammalian cell entry C-terminal" evidence="4">
    <location>
        <begin position="121"/>
        <end position="279"/>
    </location>
</feature>
<evidence type="ECO:0000259" key="3">
    <source>
        <dbReference type="Pfam" id="PF02470"/>
    </source>
</evidence>
<dbReference type="NCBIfam" id="TIGR00996">
    <property type="entry name" value="Mtu_fam_mce"/>
    <property type="match status" value="1"/>
</dbReference>
<evidence type="ECO:0000313" key="6">
    <source>
        <dbReference type="Proteomes" id="UP001464923"/>
    </source>
</evidence>
<dbReference type="Proteomes" id="UP001464923">
    <property type="component" value="Unassembled WGS sequence"/>
</dbReference>
<dbReference type="PANTHER" id="PTHR33371:SF4">
    <property type="entry name" value="INTERMEMBRANE PHOSPHOLIPID TRANSPORT SYSTEM BINDING PROTEIN MLAD"/>
    <property type="match status" value="1"/>
</dbReference>
<evidence type="ECO:0000256" key="1">
    <source>
        <dbReference type="SAM" id="MobiDB-lite"/>
    </source>
</evidence>
<dbReference type="Pfam" id="PF02470">
    <property type="entry name" value="MlaD"/>
    <property type="match status" value="1"/>
</dbReference>
<dbReference type="InterPro" id="IPR005693">
    <property type="entry name" value="Mce"/>
</dbReference>
<keyword evidence="6" id="KW-1185">Reference proteome</keyword>
<keyword evidence="2" id="KW-0812">Transmembrane</keyword>
<feature type="compositionally biased region" description="Low complexity" evidence="1">
    <location>
        <begin position="419"/>
        <end position="445"/>
    </location>
</feature>
<evidence type="ECO:0000256" key="2">
    <source>
        <dbReference type="SAM" id="Phobius"/>
    </source>
</evidence>
<reference evidence="5 6" key="1">
    <citation type="submission" date="2024-03" db="EMBL/GenBank/DDBJ databases">
        <title>Draft genome sequence of Pseudonocardia tropica JCM 19149.</title>
        <authorList>
            <person name="Butdee W."/>
            <person name="Duangmal K."/>
        </authorList>
    </citation>
    <scope>NUCLEOTIDE SEQUENCE [LARGE SCALE GENOMIC DNA]</scope>
    <source>
        <strain evidence="5 6">JCM 19149</strain>
    </source>
</reference>
<proteinExistence type="predicted"/>
<evidence type="ECO:0000313" key="5">
    <source>
        <dbReference type="EMBL" id="MEQ3540261.1"/>
    </source>
</evidence>
<sequence length="467" mass="48117">MGSWANDRRQIQFGALIAVVAVLVASAIWLITSGGGRQVTAYFTSSAALFRDNDVRVLGVPVGKIDRITPEGDRVRVDMTITDDEVRLPADVKAAVVSPSLVTGRYVQLTPVWTGGPEWNGEPIPLERTAFPLGVDDLTRTATELSRALGPQGANSDGALGDVLDVTAKNLDGNGRALGDTIRNLGGLSATLNGSSGDLFGTITELQKFVGTLRENDPGIRELNGKLADVTGFLASQRGELGGALNQLSHALGEVADFVQDNRSTLRSNVDELASVSQEVVDHQRALSEIADVAPAALGNLTNIYNGSSETLDTRANINELAYPLPVAICEILRRGADRIPGGLDQPTAALCDGLAPILDGAVPLPTPQQVLEQLQAGGSGVNPAVPQLMPGSPLSLTDPGSQLRAPADPQAPAPGGRPAPGATATPATPATPAPSTTTAPQATPTPVPETEERGGGGLFGLFGGGS</sequence>
<name>A0ABV1JWC9_9PSEU</name>
<keyword evidence="2" id="KW-0472">Membrane</keyword>
<dbReference type="RefSeq" id="WP_345651769.1">
    <property type="nucleotide sequence ID" value="NZ_BAABLY010000080.1"/>
</dbReference>
<organism evidence="5 6">
    <name type="scientific">Pseudonocardia tropica</name>
    <dbReference type="NCBI Taxonomy" id="681289"/>
    <lineage>
        <taxon>Bacteria</taxon>
        <taxon>Bacillati</taxon>
        <taxon>Actinomycetota</taxon>
        <taxon>Actinomycetes</taxon>
        <taxon>Pseudonocardiales</taxon>
        <taxon>Pseudonocardiaceae</taxon>
        <taxon>Pseudonocardia</taxon>
    </lineage>
</organism>
<dbReference type="Pfam" id="PF11887">
    <property type="entry name" value="Mce4_CUP1"/>
    <property type="match status" value="1"/>
</dbReference>
<dbReference type="InterPro" id="IPR052336">
    <property type="entry name" value="MlaD_Phospholipid_Transporter"/>
</dbReference>
<protein>
    <submittedName>
        <fullName evidence="5">MCE family protein</fullName>
    </submittedName>
</protein>